<feature type="compositionally biased region" description="Pro residues" evidence="2">
    <location>
        <begin position="932"/>
        <end position="947"/>
    </location>
</feature>
<feature type="domain" description="Peptidase M16 C-terminal" evidence="4">
    <location>
        <begin position="199"/>
        <end position="379"/>
    </location>
</feature>
<dbReference type="InterPro" id="IPR011249">
    <property type="entry name" value="Metalloenz_LuxS/M16"/>
</dbReference>
<feature type="region of interest" description="Disordered" evidence="2">
    <location>
        <begin position="1"/>
        <end position="25"/>
    </location>
</feature>
<evidence type="ECO:0000256" key="1">
    <source>
        <dbReference type="ARBA" id="ARBA00007261"/>
    </source>
</evidence>
<accession>I0ID03</accession>
<reference evidence="5 6" key="1">
    <citation type="submission" date="2012-02" db="EMBL/GenBank/DDBJ databases">
        <title>Complete genome sequence of Phycisphaera mikurensis NBRC 102666.</title>
        <authorList>
            <person name="Ankai A."/>
            <person name="Hosoyama A."/>
            <person name="Terui Y."/>
            <person name="Sekine M."/>
            <person name="Fukai R."/>
            <person name="Kato Y."/>
            <person name="Nakamura S."/>
            <person name="Yamada-Narita S."/>
            <person name="Kawakoshi A."/>
            <person name="Fukunaga Y."/>
            <person name="Yamazaki S."/>
            <person name="Fujita N."/>
        </authorList>
    </citation>
    <scope>NUCLEOTIDE SEQUENCE [LARGE SCALE GENOMIC DNA]</scope>
    <source>
        <strain evidence="6">NBRC 102666 / KCTC 22515 / FYK2301M01</strain>
    </source>
</reference>
<dbReference type="GO" id="GO:0046872">
    <property type="term" value="F:metal ion binding"/>
    <property type="evidence" value="ECO:0007669"/>
    <property type="project" value="InterPro"/>
</dbReference>
<dbReference type="InterPro" id="IPR050361">
    <property type="entry name" value="MPP/UQCRC_Complex"/>
</dbReference>
<dbReference type="PANTHER" id="PTHR11851:SF49">
    <property type="entry name" value="MITOCHONDRIAL-PROCESSING PEPTIDASE SUBUNIT ALPHA"/>
    <property type="match status" value="1"/>
</dbReference>
<evidence type="ECO:0000259" key="4">
    <source>
        <dbReference type="Pfam" id="PF05193"/>
    </source>
</evidence>
<dbReference type="Proteomes" id="UP000007881">
    <property type="component" value="Chromosome"/>
</dbReference>
<sequence length="947" mass="100292">MKQTTSTRDPALTPADRDAPELPAAAETADRVVRVLPNRMVVVVQKVSTAPVVSAQVWVKTGSLYEQEHVGAGLSHFLEHLLSGGTTSTRPEADSNAELGRMGAQTNAATSLDTVRYYINTTADEAPAAIDLLSDWMQSNLVLESEYTREREVIQREFSMGDGDPNRILWKLTQQARFAATPDHPGIHPTIGYLDEFLSISRDELEAFYKRMYVPNNMVFVVAGDVDPAATADRIASLWGDVPAAGLPTLAFPVEPDEAEPTDVTGYAAVARPKVRMFWRGVRLASEHDYALDLAASVLGSGDASRLVKKLRDERQLVTSIDAYNYSTAWGRGFFGVDFEPAEGADLGEVKEAVLAEVDALRAGTIPVTDAELARAKRKVLVSVAAAGQSADALAGRIASDVISLGDPDHLRRYGEAIQSVRPAALAAAAGAVLPPAGVSTVTLLPADEENPVSTFGRLAASSGHAEPREEAFDLDNARVVSELAGTLAADAGEREPVTLGEQQTRTLSNGLTVIARRNTLVPVVSMQLFTLGGLLADEPGREGVGNAAWSMLDRGAAGRSAEQIAEFLEDRGASLATASGNNTDYVTARALAEDWKPVMETMADVALRPDFPADQWDKVRPRLLAAIDRQTDSWHGELRDRFRHAYYGDHPWSETPRGVAEVVEGLTVEALAAEHAARLDPARSVLSVVGDAEPDAVFAEAERLFGGFASTSGTAFDPPDPGPAPSGLEVFETDKPVTAVQIGYGPGITRDDPDYAAMQVLTRLLSSFPSGRLEQALRGEGPGLVYASQAGNVVGVVPGFFAVLFNTSADTAVEATSRAAAVVENARASLASDDELARAKARVLADEAFGQQSNAQLAAGAALDKLYRVSDPDGSKLRAAVEALTPEDLRDVAQRRLGSAFAAVLTQDPVDGAALRAALGVAAAATGSAVPPQPMGAPEPAPVFEK</sequence>
<feature type="domain" description="Peptidase M16 C-terminal" evidence="4">
    <location>
        <begin position="667"/>
        <end position="843"/>
    </location>
</feature>
<protein>
    <submittedName>
        <fullName evidence="5">Peptidase M16 family protein</fullName>
    </submittedName>
</protein>
<organism evidence="5 6">
    <name type="scientific">Phycisphaera mikurensis (strain NBRC 102666 / KCTC 22515 / FYK2301M01)</name>
    <dbReference type="NCBI Taxonomy" id="1142394"/>
    <lineage>
        <taxon>Bacteria</taxon>
        <taxon>Pseudomonadati</taxon>
        <taxon>Planctomycetota</taxon>
        <taxon>Phycisphaerae</taxon>
        <taxon>Phycisphaerales</taxon>
        <taxon>Phycisphaeraceae</taxon>
        <taxon>Phycisphaera</taxon>
    </lineage>
</organism>
<evidence type="ECO:0000313" key="5">
    <source>
        <dbReference type="EMBL" id="BAM03141.1"/>
    </source>
</evidence>
<feature type="region of interest" description="Disordered" evidence="2">
    <location>
        <begin position="927"/>
        <end position="947"/>
    </location>
</feature>
<evidence type="ECO:0000256" key="2">
    <source>
        <dbReference type="SAM" id="MobiDB-lite"/>
    </source>
</evidence>
<dbReference type="PANTHER" id="PTHR11851">
    <property type="entry name" value="METALLOPROTEASE"/>
    <property type="match status" value="1"/>
</dbReference>
<feature type="domain" description="Peptidase M16 N-terminal" evidence="3">
    <location>
        <begin position="514"/>
        <end position="649"/>
    </location>
</feature>
<dbReference type="InterPro" id="IPR011765">
    <property type="entry name" value="Pept_M16_N"/>
</dbReference>
<dbReference type="SUPFAM" id="SSF63411">
    <property type="entry name" value="LuxS/MPP-like metallohydrolase"/>
    <property type="match status" value="4"/>
</dbReference>
<comment type="similarity">
    <text evidence="1">Belongs to the peptidase M16 family.</text>
</comment>
<dbReference type="AlphaFoldDB" id="I0ID03"/>
<dbReference type="Gene3D" id="3.30.830.10">
    <property type="entry name" value="Metalloenzyme, LuxS/M16 peptidase-like"/>
    <property type="match status" value="4"/>
</dbReference>
<dbReference type="InterPro" id="IPR007863">
    <property type="entry name" value="Peptidase_M16_C"/>
</dbReference>
<dbReference type="eggNOG" id="COG0612">
    <property type="taxonomic scope" value="Bacteria"/>
</dbReference>
<name>I0ID03_PHYMF</name>
<dbReference type="STRING" id="1142394.PSMK_09820"/>
<dbReference type="EMBL" id="AP012338">
    <property type="protein sequence ID" value="BAM03141.1"/>
    <property type="molecule type" value="Genomic_DNA"/>
</dbReference>
<dbReference type="Pfam" id="PF05193">
    <property type="entry name" value="Peptidase_M16_C"/>
    <property type="match status" value="2"/>
</dbReference>
<proteinExistence type="inferred from homology"/>
<evidence type="ECO:0000313" key="6">
    <source>
        <dbReference type="Proteomes" id="UP000007881"/>
    </source>
</evidence>
<evidence type="ECO:0000259" key="3">
    <source>
        <dbReference type="Pfam" id="PF00675"/>
    </source>
</evidence>
<dbReference type="Pfam" id="PF00675">
    <property type="entry name" value="Peptidase_M16"/>
    <property type="match status" value="2"/>
</dbReference>
<feature type="domain" description="Peptidase M16 N-terminal" evidence="3">
    <location>
        <begin position="42"/>
        <end position="172"/>
    </location>
</feature>
<gene>
    <name evidence="5" type="ordered locus">PSMK_09820</name>
</gene>
<dbReference type="HOGENOM" id="CLU_007487_1_0_0"/>
<keyword evidence="6" id="KW-1185">Reference proteome</keyword>
<dbReference type="KEGG" id="phm:PSMK_09820"/>